<proteinExistence type="predicted"/>
<name>A0AAW5UGE5_9BACT</name>
<dbReference type="AlphaFoldDB" id="A0AAW5UGE5"/>
<gene>
    <name evidence="1" type="ORF">ONT01_14920</name>
</gene>
<dbReference type="EMBL" id="JAPDVD010000003">
    <property type="protein sequence ID" value="MCW4139031.1"/>
    <property type="molecule type" value="Genomic_DNA"/>
</dbReference>
<evidence type="ECO:0000313" key="1">
    <source>
        <dbReference type="EMBL" id="MCW4139031.1"/>
    </source>
</evidence>
<reference evidence="1" key="1">
    <citation type="submission" date="2022-11" db="EMBL/GenBank/DDBJ databases">
        <title>Genomic repertoires linked with pathogenic potency of arthritogenic Prevotella copri isolated from the gut of rheumatoid arthritis patients.</title>
        <authorList>
            <person name="Nii T."/>
            <person name="Maeda Y."/>
            <person name="Motooka D."/>
            <person name="Naito M."/>
            <person name="Matsumoto Y."/>
            <person name="Ogawa T."/>
            <person name="Oguro-Igashira E."/>
            <person name="Kishikawa T."/>
            <person name="Yamashita M."/>
            <person name="Koizumi S."/>
            <person name="Kurakawa T."/>
            <person name="Okumura R."/>
            <person name="Kayama H."/>
            <person name="Murakami M."/>
            <person name="Sakaguchi T."/>
            <person name="Das B."/>
            <person name="Nakamura S."/>
            <person name="Okada Y."/>
            <person name="Kumanogoh A."/>
            <person name="Takeda K."/>
        </authorList>
    </citation>
    <scope>NUCLEOTIDE SEQUENCE</scope>
    <source>
        <strain evidence="1">H105_2-2</strain>
    </source>
</reference>
<comment type="caution">
    <text evidence="1">The sequence shown here is derived from an EMBL/GenBank/DDBJ whole genome shotgun (WGS) entry which is preliminary data.</text>
</comment>
<dbReference type="Proteomes" id="UP001208620">
    <property type="component" value="Unassembled WGS sequence"/>
</dbReference>
<sequence length="131" mass="14876">MPKRLIAMKLFMKERLLILIILVISHKIVEFIEEVNHHATIASRQGSCPFSDNFHGFHGMKRCFQRIGVHSKECPNDTSGSTSHCSNLAHHGMSFMNISHSFAIRDEVYGSSYNYDTGKLLSQFLSLFLTS</sequence>
<evidence type="ECO:0000313" key="2">
    <source>
        <dbReference type="Proteomes" id="UP001208620"/>
    </source>
</evidence>
<organism evidence="1 2">
    <name type="scientific">Segatella copri</name>
    <dbReference type="NCBI Taxonomy" id="165179"/>
    <lineage>
        <taxon>Bacteria</taxon>
        <taxon>Pseudomonadati</taxon>
        <taxon>Bacteroidota</taxon>
        <taxon>Bacteroidia</taxon>
        <taxon>Bacteroidales</taxon>
        <taxon>Prevotellaceae</taxon>
        <taxon>Segatella</taxon>
    </lineage>
</organism>
<protein>
    <submittedName>
        <fullName evidence="1">Uncharacterized protein</fullName>
    </submittedName>
</protein>
<accession>A0AAW5UGE5</accession>